<dbReference type="Gene3D" id="3.40.50.11350">
    <property type="match status" value="1"/>
</dbReference>
<dbReference type="InterPro" id="IPR045130">
    <property type="entry name" value="OFUT2-like"/>
</dbReference>
<proteinExistence type="predicted"/>
<dbReference type="GO" id="GO:0046922">
    <property type="term" value="F:peptide-O-fucosyltransferase activity"/>
    <property type="evidence" value="ECO:0007669"/>
    <property type="project" value="InterPro"/>
</dbReference>
<dbReference type="CDD" id="cd11296">
    <property type="entry name" value="O-FucT_like"/>
    <property type="match status" value="1"/>
</dbReference>
<keyword evidence="4" id="KW-0472">Membrane</keyword>
<protein>
    <submittedName>
        <fullName evidence="5">Uncharacterized protein</fullName>
    </submittedName>
</protein>
<evidence type="ECO:0000256" key="4">
    <source>
        <dbReference type="SAM" id="Phobius"/>
    </source>
</evidence>
<gene>
    <name evidence="5" type="ORF">K493DRAFT_310485</name>
</gene>
<keyword evidence="3" id="KW-0119">Carbohydrate metabolism</keyword>
<keyword evidence="6" id="KW-1185">Reference proteome</keyword>
<dbReference type="GO" id="GO:0006004">
    <property type="term" value="P:fucose metabolic process"/>
    <property type="evidence" value="ECO:0007669"/>
    <property type="project" value="UniProtKB-KW"/>
</dbReference>
<keyword evidence="1" id="KW-0808">Transferase</keyword>
<evidence type="ECO:0000256" key="1">
    <source>
        <dbReference type="ARBA" id="ARBA00022679"/>
    </source>
</evidence>
<dbReference type="OrthoDB" id="3345970at2759"/>
<reference evidence="5 6" key="1">
    <citation type="submission" date="2016-07" db="EMBL/GenBank/DDBJ databases">
        <title>Pervasive Adenine N6-methylation of Active Genes in Fungi.</title>
        <authorList>
            <consortium name="DOE Joint Genome Institute"/>
            <person name="Mondo S.J."/>
            <person name="Dannebaum R.O."/>
            <person name="Kuo R.C."/>
            <person name="Labutti K."/>
            <person name="Haridas S."/>
            <person name="Kuo A."/>
            <person name="Salamov A."/>
            <person name="Ahrendt S.R."/>
            <person name="Lipzen A."/>
            <person name="Sullivan W."/>
            <person name="Andreopoulos W.B."/>
            <person name="Clum A."/>
            <person name="Lindquist E."/>
            <person name="Daum C."/>
            <person name="Ramamoorthy G.K."/>
            <person name="Gryganskyi A."/>
            <person name="Culley D."/>
            <person name="Magnuson J.K."/>
            <person name="James T.Y."/>
            <person name="O'Malley M.A."/>
            <person name="Stajich J.E."/>
            <person name="Spatafora J.W."/>
            <person name="Visel A."/>
            <person name="Grigoriev I.V."/>
        </authorList>
    </citation>
    <scope>NUCLEOTIDE SEQUENCE [LARGE SCALE GENOMIC DNA]</scope>
    <source>
        <strain evidence="5 6">CBS 931.73</strain>
    </source>
</reference>
<accession>A0A1Y1Z8Z3</accession>
<dbReference type="Proteomes" id="UP000193498">
    <property type="component" value="Unassembled WGS sequence"/>
</dbReference>
<keyword evidence="4" id="KW-1133">Transmembrane helix</keyword>
<evidence type="ECO:0000256" key="2">
    <source>
        <dbReference type="ARBA" id="ARBA00023253"/>
    </source>
</evidence>
<dbReference type="AlphaFoldDB" id="A0A1Y1Z8Z3"/>
<dbReference type="STRING" id="1314790.A0A1Y1Z8Z3"/>
<dbReference type="PANTHER" id="PTHR13398">
    <property type="entry name" value="GDP-FUCOSE PROTEIN O-FUCOSYLTRANSFERASE 2"/>
    <property type="match status" value="1"/>
</dbReference>
<dbReference type="InParanoid" id="A0A1Y1Z8Z3"/>
<keyword evidence="4" id="KW-0812">Transmembrane</keyword>
<keyword evidence="2" id="KW-0294">Fucose metabolism</keyword>
<sequence length="555" mass="64764">MKSIPNSARYGCRASRVAKYVFIIALIFCIIISLLGFVNVDRDYTSYVEGLASRRTNPTLEAEDAQFHPMPLNDLIQMFPKDTNYFLYNWLSFLGFNNVRYMIEHAYYYGELMNRTVVLPHRVHCRSCLHEGYCRVLGHAVDDSKIMDLPDGKDGRYRWSIPIEEFIDMKHMMDNSGGKMIRMQDFLRLQLYYQDLDRYPDVQEEKRITYWNNIDPIEYLERVRGIIFQDGSADNFTLAFPELSYVGVDRINDVCAKPNSVDDLNLVKERAAQRLEAKQTTVDLYGYPDEPNYSVREFVTKPISLEEVEGLIGFAQEFSTDVYPQKMLHFTGRYIHWFPRRQFWFASEENRNKYDDFVLNVFKHPYSVREASNHLIRNLERIMIGAGISPIVENVTMASTGKHVELINFLGIHARRGDFIRYNWLSDLSSTEAWQQAMVKLTSALKKQKGLKIFYLATDETSPDAFDDLYQHGMIRIYDLMDQEFVAKYSHLATFGDWLALLDQEVLARSRFFVPTYLSSVSGGILNMRKKQGVEDSPATREWISTLLEQMNIRM</sequence>
<name>A0A1Y1Z8Z3_9FUNG</name>
<dbReference type="PANTHER" id="PTHR13398:SF0">
    <property type="entry name" value="GDP-FUCOSE PROTEIN O-FUCOSYLTRANSFERASE 2"/>
    <property type="match status" value="1"/>
</dbReference>
<organism evidence="5 6">
    <name type="scientific">Basidiobolus meristosporus CBS 931.73</name>
    <dbReference type="NCBI Taxonomy" id="1314790"/>
    <lineage>
        <taxon>Eukaryota</taxon>
        <taxon>Fungi</taxon>
        <taxon>Fungi incertae sedis</taxon>
        <taxon>Zoopagomycota</taxon>
        <taxon>Entomophthoromycotina</taxon>
        <taxon>Basidiobolomycetes</taxon>
        <taxon>Basidiobolales</taxon>
        <taxon>Basidiobolaceae</taxon>
        <taxon>Basidiobolus</taxon>
    </lineage>
</organism>
<evidence type="ECO:0000313" key="5">
    <source>
        <dbReference type="EMBL" id="ORY06728.1"/>
    </source>
</evidence>
<dbReference type="EMBL" id="MCFE01000014">
    <property type="protein sequence ID" value="ORY06728.1"/>
    <property type="molecule type" value="Genomic_DNA"/>
</dbReference>
<evidence type="ECO:0000256" key="3">
    <source>
        <dbReference type="ARBA" id="ARBA00023277"/>
    </source>
</evidence>
<evidence type="ECO:0000313" key="6">
    <source>
        <dbReference type="Proteomes" id="UP000193498"/>
    </source>
</evidence>
<comment type="caution">
    <text evidence="5">The sequence shown here is derived from an EMBL/GenBank/DDBJ whole genome shotgun (WGS) entry which is preliminary data.</text>
</comment>
<feature type="transmembrane region" description="Helical" evidence="4">
    <location>
        <begin position="20"/>
        <end position="38"/>
    </location>
</feature>